<gene>
    <name evidence="1" type="ORF">Tcan_04794</name>
</gene>
<sequence>MAEILEIAVIRESTEIVGTREILEMIETQGMIADAAVDLQDDVVRDLHVHHVTAIIREEMTAIAIHQDVQIGKGREDPPFI</sequence>
<dbReference type="AlphaFoldDB" id="A0A0B2VZN6"/>
<dbReference type="EMBL" id="JPKZ01000094">
    <property type="protein sequence ID" value="KHN89016.1"/>
    <property type="molecule type" value="Genomic_DNA"/>
</dbReference>
<evidence type="ECO:0000313" key="1">
    <source>
        <dbReference type="EMBL" id="KHN89016.1"/>
    </source>
</evidence>
<proteinExistence type="predicted"/>
<evidence type="ECO:0000313" key="2">
    <source>
        <dbReference type="Proteomes" id="UP000031036"/>
    </source>
</evidence>
<keyword evidence="2" id="KW-1185">Reference proteome</keyword>
<dbReference type="Proteomes" id="UP000031036">
    <property type="component" value="Unassembled WGS sequence"/>
</dbReference>
<reference evidence="1 2" key="1">
    <citation type="submission" date="2014-11" db="EMBL/GenBank/DDBJ databases">
        <title>Genetic blueprint of the zoonotic pathogen Toxocara canis.</title>
        <authorList>
            <person name="Zhu X.-Q."/>
            <person name="Korhonen P.K."/>
            <person name="Cai H."/>
            <person name="Young N.D."/>
            <person name="Nejsum P."/>
            <person name="von Samson-Himmelstjerna G."/>
            <person name="Boag P.R."/>
            <person name="Tan P."/>
            <person name="Li Q."/>
            <person name="Min J."/>
            <person name="Yang Y."/>
            <person name="Wang X."/>
            <person name="Fang X."/>
            <person name="Hall R.S."/>
            <person name="Hofmann A."/>
            <person name="Sternberg P.W."/>
            <person name="Jex A.R."/>
            <person name="Gasser R.B."/>
        </authorList>
    </citation>
    <scope>NUCLEOTIDE SEQUENCE [LARGE SCALE GENOMIC DNA]</scope>
    <source>
        <strain evidence="1">PN_DK_2014</strain>
    </source>
</reference>
<organism evidence="1 2">
    <name type="scientific">Toxocara canis</name>
    <name type="common">Canine roundworm</name>
    <dbReference type="NCBI Taxonomy" id="6265"/>
    <lineage>
        <taxon>Eukaryota</taxon>
        <taxon>Metazoa</taxon>
        <taxon>Ecdysozoa</taxon>
        <taxon>Nematoda</taxon>
        <taxon>Chromadorea</taxon>
        <taxon>Rhabditida</taxon>
        <taxon>Spirurina</taxon>
        <taxon>Ascaridomorpha</taxon>
        <taxon>Ascaridoidea</taxon>
        <taxon>Toxocaridae</taxon>
        <taxon>Toxocara</taxon>
    </lineage>
</organism>
<comment type="caution">
    <text evidence="1">The sequence shown here is derived from an EMBL/GenBank/DDBJ whole genome shotgun (WGS) entry which is preliminary data.</text>
</comment>
<protein>
    <submittedName>
        <fullName evidence="1">Uncharacterized protein</fullName>
    </submittedName>
</protein>
<accession>A0A0B2VZN6</accession>
<name>A0A0B2VZN6_TOXCA</name>